<feature type="transmembrane region" description="Helical" evidence="1">
    <location>
        <begin position="6"/>
        <end position="22"/>
    </location>
</feature>
<dbReference type="Pfam" id="PF04307">
    <property type="entry name" value="YdjM"/>
    <property type="match status" value="1"/>
</dbReference>
<keyword evidence="1" id="KW-0812">Transmembrane</keyword>
<dbReference type="RefSeq" id="WP_343773170.1">
    <property type="nucleotide sequence ID" value="NZ_BAAADV010000001.1"/>
</dbReference>
<reference evidence="2 3" key="1">
    <citation type="journal article" date="2019" name="Int. J. Syst. Evol. Microbiol.">
        <title>The Global Catalogue of Microorganisms (GCM) 10K type strain sequencing project: providing services to taxonomists for standard genome sequencing and annotation.</title>
        <authorList>
            <consortium name="The Broad Institute Genomics Platform"/>
            <consortium name="The Broad Institute Genome Sequencing Center for Infectious Disease"/>
            <person name="Wu L."/>
            <person name="Ma J."/>
        </authorList>
    </citation>
    <scope>NUCLEOTIDE SEQUENCE [LARGE SCALE GENOMIC DNA]</scope>
    <source>
        <strain evidence="2 3">JCM 16328</strain>
    </source>
</reference>
<keyword evidence="3" id="KW-1185">Reference proteome</keyword>
<comment type="caution">
    <text evidence="2">The sequence shown here is derived from an EMBL/GenBank/DDBJ whole genome shotgun (WGS) entry which is preliminary data.</text>
</comment>
<feature type="transmembrane region" description="Helical" evidence="1">
    <location>
        <begin position="29"/>
        <end position="49"/>
    </location>
</feature>
<gene>
    <name evidence="2" type="ORF">GCM10009020_13560</name>
</gene>
<dbReference type="Proteomes" id="UP001500420">
    <property type="component" value="Unassembled WGS sequence"/>
</dbReference>
<dbReference type="InterPro" id="IPR007404">
    <property type="entry name" value="YdjM-like"/>
</dbReference>
<organism evidence="2 3">
    <name type="scientific">Natronoarchaeum mannanilyticum</name>
    <dbReference type="NCBI Taxonomy" id="926360"/>
    <lineage>
        <taxon>Archaea</taxon>
        <taxon>Methanobacteriati</taxon>
        <taxon>Methanobacteriota</taxon>
        <taxon>Stenosarchaea group</taxon>
        <taxon>Halobacteria</taxon>
        <taxon>Halobacteriales</taxon>
        <taxon>Natronoarchaeaceae</taxon>
    </lineage>
</organism>
<protein>
    <recommendedName>
        <fullName evidence="4">LexA-binding, inner membrane-associated hydrolase</fullName>
    </recommendedName>
</protein>
<sequence>MADLLTHVLVAYAVFTVVSWYADRITPKWVAIGAIGSMVPDLNRIGMFVSEVWIESALGVGFRFGALSTLGGAMLLCGIGAMLFARDRRYAFAVLGGGALTHLLVDAVKAWADGQAAAWLYPMTWWRHATPSLYVSSDWWVAVGAVLVAGTVWFCDRVWIGKSSAAR</sequence>
<evidence type="ECO:0000313" key="2">
    <source>
        <dbReference type="EMBL" id="GAA0668966.1"/>
    </source>
</evidence>
<evidence type="ECO:0000313" key="3">
    <source>
        <dbReference type="Proteomes" id="UP001500420"/>
    </source>
</evidence>
<feature type="transmembrane region" description="Helical" evidence="1">
    <location>
        <begin position="61"/>
        <end position="85"/>
    </location>
</feature>
<feature type="transmembrane region" description="Helical" evidence="1">
    <location>
        <begin position="139"/>
        <end position="160"/>
    </location>
</feature>
<feature type="transmembrane region" description="Helical" evidence="1">
    <location>
        <begin position="92"/>
        <end position="112"/>
    </location>
</feature>
<keyword evidence="1" id="KW-1133">Transmembrane helix</keyword>
<proteinExistence type="predicted"/>
<accession>A0AAV3T867</accession>
<evidence type="ECO:0008006" key="4">
    <source>
        <dbReference type="Google" id="ProtNLM"/>
    </source>
</evidence>
<keyword evidence="1" id="KW-0472">Membrane</keyword>
<name>A0AAV3T867_9EURY</name>
<evidence type="ECO:0000256" key="1">
    <source>
        <dbReference type="SAM" id="Phobius"/>
    </source>
</evidence>
<dbReference type="AlphaFoldDB" id="A0AAV3T867"/>
<dbReference type="EMBL" id="BAAADV010000001">
    <property type="protein sequence ID" value="GAA0668966.1"/>
    <property type="molecule type" value="Genomic_DNA"/>
</dbReference>